<accession>A0A2M7SB44</accession>
<gene>
    <name evidence="2" type="ORF">COY52_06195</name>
</gene>
<sequence length="96" mass="10709">MALIKCSECGTEVSDKAEKCPKCACPIAGIKKEESHIGERKLKCPRCGFEGDAKDFPKAFSGCLGIVLFLLFIIPWIIYYILTRDKVKCPKCGKMF</sequence>
<name>A0A2M7SB44_9BACT</name>
<dbReference type="AlphaFoldDB" id="A0A2M7SB44"/>
<proteinExistence type="predicted"/>
<evidence type="ECO:0008006" key="4">
    <source>
        <dbReference type="Google" id="ProtNLM"/>
    </source>
</evidence>
<evidence type="ECO:0000313" key="3">
    <source>
        <dbReference type="Proteomes" id="UP000229307"/>
    </source>
</evidence>
<dbReference type="Proteomes" id="UP000229307">
    <property type="component" value="Unassembled WGS sequence"/>
</dbReference>
<comment type="caution">
    <text evidence="2">The sequence shown here is derived from an EMBL/GenBank/DDBJ whole genome shotgun (WGS) entry which is preliminary data.</text>
</comment>
<evidence type="ECO:0000256" key="1">
    <source>
        <dbReference type="SAM" id="Phobius"/>
    </source>
</evidence>
<dbReference type="EMBL" id="PFMR01000168">
    <property type="protein sequence ID" value="PIZ16752.1"/>
    <property type="molecule type" value="Genomic_DNA"/>
</dbReference>
<keyword evidence="1" id="KW-1133">Transmembrane helix</keyword>
<feature type="transmembrane region" description="Helical" evidence="1">
    <location>
        <begin position="59"/>
        <end position="82"/>
    </location>
</feature>
<protein>
    <recommendedName>
        <fullName evidence="4">DZANK-type domain-containing protein</fullName>
    </recommendedName>
</protein>
<keyword evidence="1" id="KW-0472">Membrane</keyword>
<reference evidence="3" key="1">
    <citation type="submission" date="2017-09" db="EMBL/GenBank/DDBJ databases">
        <title>Depth-based differentiation of microbial function through sediment-hosted aquifers and enrichment of novel symbionts in the deep terrestrial subsurface.</title>
        <authorList>
            <person name="Probst A.J."/>
            <person name="Ladd B."/>
            <person name="Jarett J.K."/>
            <person name="Geller-Mcgrath D.E."/>
            <person name="Sieber C.M.K."/>
            <person name="Emerson J.B."/>
            <person name="Anantharaman K."/>
            <person name="Thomas B.C."/>
            <person name="Malmstrom R."/>
            <person name="Stieglmeier M."/>
            <person name="Klingl A."/>
            <person name="Woyke T."/>
            <person name="Ryan C.M."/>
            <person name="Banfield J.F."/>
        </authorList>
    </citation>
    <scope>NUCLEOTIDE SEQUENCE [LARGE SCALE GENOMIC DNA]</scope>
</reference>
<organism evidence="2 3">
    <name type="scientific">Candidatus Desantisbacteria bacterium CG_4_10_14_0_8_um_filter_48_22</name>
    <dbReference type="NCBI Taxonomy" id="1974543"/>
    <lineage>
        <taxon>Bacteria</taxon>
        <taxon>Candidatus Desantisiibacteriota</taxon>
    </lineage>
</organism>
<keyword evidence="1" id="KW-0812">Transmembrane</keyword>
<evidence type="ECO:0000313" key="2">
    <source>
        <dbReference type="EMBL" id="PIZ16752.1"/>
    </source>
</evidence>